<dbReference type="NCBIfam" id="NF047631">
    <property type="entry name" value="SodCMycob"/>
    <property type="match status" value="1"/>
</dbReference>
<proteinExistence type="inferred from homology"/>
<evidence type="ECO:0000256" key="3">
    <source>
        <dbReference type="RuleBase" id="RU000393"/>
    </source>
</evidence>
<dbReference type="InterPro" id="IPR024134">
    <property type="entry name" value="SOD_Cu/Zn_/chaperone"/>
</dbReference>
<accession>A0ABQ1U744</accession>
<evidence type="ECO:0000256" key="2">
    <source>
        <dbReference type="ARBA" id="ARBA00024900"/>
    </source>
</evidence>
<keyword evidence="5" id="KW-0732">Signal</keyword>
<evidence type="ECO:0000256" key="5">
    <source>
        <dbReference type="SAM" id="SignalP"/>
    </source>
</evidence>
<keyword evidence="3" id="KW-0560">Oxidoreductase</keyword>
<dbReference type="EMBL" id="BMCS01000001">
    <property type="protein sequence ID" value="GGF09729.1"/>
    <property type="molecule type" value="Genomic_DNA"/>
</dbReference>
<dbReference type="InterPro" id="IPR036423">
    <property type="entry name" value="SOD-like_Cu/Zn_dom_sf"/>
</dbReference>
<comment type="cofactor">
    <cofactor evidence="3">
        <name>Zn(2+)</name>
        <dbReference type="ChEBI" id="CHEBI:29105"/>
    </cofactor>
    <text evidence="3">Binds 1 zinc ion per subunit.</text>
</comment>
<feature type="domain" description="Superoxide dismutase copper/zinc binding" evidence="6">
    <location>
        <begin position="95"/>
        <end position="236"/>
    </location>
</feature>
<dbReference type="Gene3D" id="2.60.40.200">
    <property type="entry name" value="Superoxide dismutase, copper/zinc binding domain"/>
    <property type="match status" value="1"/>
</dbReference>
<feature type="signal peptide" evidence="5">
    <location>
        <begin position="1"/>
        <end position="35"/>
    </location>
</feature>
<dbReference type="EC" id="1.15.1.1" evidence="3"/>
<keyword evidence="8" id="KW-1185">Reference proteome</keyword>
<sequence length="239" mass="23513">MTHQPTPTSGARGRTSVRRAILLASSVLAAGTVLAACSPGEEPSSQQGTTPPVITGDQAPGGLGVGESPAGESGSEGSGSGATASLISPQGTQVGTATFTTEGSEVKVDVKVTSGIPAGFHGMHLHSVGKCESNSVAPTGGAPGAFLSAGSHLQVDGRTGHPSSGDLVSMFVSAAGTGETVTTSDAFTISDIVGKSIMIHANADNFANIPTRYAPAPDQETLSTGDAGGRIACGVIEQE</sequence>
<dbReference type="InterPro" id="IPR018152">
    <property type="entry name" value="SOD_Cu/Zn_BS"/>
</dbReference>
<dbReference type="PANTHER" id="PTHR10003">
    <property type="entry name" value="SUPEROXIDE DISMUTASE CU-ZN -RELATED"/>
    <property type="match status" value="1"/>
</dbReference>
<evidence type="ECO:0000256" key="4">
    <source>
        <dbReference type="SAM" id="MobiDB-lite"/>
    </source>
</evidence>
<evidence type="ECO:0000259" key="6">
    <source>
        <dbReference type="Pfam" id="PF00080"/>
    </source>
</evidence>
<feature type="region of interest" description="Disordered" evidence="4">
    <location>
        <begin position="38"/>
        <end position="89"/>
    </location>
</feature>
<comment type="cofactor">
    <cofactor evidence="3">
        <name>Cu cation</name>
        <dbReference type="ChEBI" id="CHEBI:23378"/>
    </cofactor>
    <text evidence="3">Binds 1 copper ion per subunit.</text>
</comment>
<dbReference type="Proteomes" id="UP000632454">
    <property type="component" value="Unassembled WGS sequence"/>
</dbReference>
<dbReference type="RefSeq" id="WP_188486108.1">
    <property type="nucleotide sequence ID" value="NZ_BMCS01000001.1"/>
</dbReference>
<reference evidence="8" key="1">
    <citation type="journal article" date="2019" name="Int. J. Syst. Evol. Microbiol.">
        <title>The Global Catalogue of Microorganisms (GCM) 10K type strain sequencing project: providing services to taxonomists for standard genome sequencing and annotation.</title>
        <authorList>
            <consortium name="The Broad Institute Genomics Platform"/>
            <consortium name="The Broad Institute Genome Sequencing Center for Infectious Disease"/>
            <person name="Wu L."/>
            <person name="Ma J."/>
        </authorList>
    </citation>
    <scope>NUCLEOTIDE SEQUENCE [LARGE SCALE GENOMIC DNA]</scope>
    <source>
        <strain evidence="8">CCM 7855</strain>
    </source>
</reference>
<comment type="similarity">
    <text evidence="1 3">Belongs to the Cu-Zn superoxide dismutase family.</text>
</comment>
<keyword evidence="3" id="KW-0479">Metal-binding</keyword>
<dbReference type="PROSITE" id="PS00332">
    <property type="entry name" value="SOD_CU_ZN_2"/>
    <property type="match status" value="1"/>
</dbReference>
<name>A0ABQ1U744_9NOCA</name>
<evidence type="ECO:0000313" key="7">
    <source>
        <dbReference type="EMBL" id="GGF09729.1"/>
    </source>
</evidence>
<dbReference type="SUPFAM" id="SSF49329">
    <property type="entry name" value="Cu,Zn superoxide dismutase-like"/>
    <property type="match status" value="1"/>
</dbReference>
<comment type="catalytic activity">
    <reaction evidence="3">
        <text>2 superoxide + 2 H(+) = H2O2 + O2</text>
        <dbReference type="Rhea" id="RHEA:20696"/>
        <dbReference type="ChEBI" id="CHEBI:15378"/>
        <dbReference type="ChEBI" id="CHEBI:15379"/>
        <dbReference type="ChEBI" id="CHEBI:16240"/>
        <dbReference type="ChEBI" id="CHEBI:18421"/>
        <dbReference type="EC" id="1.15.1.1"/>
    </reaction>
</comment>
<keyword evidence="3" id="KW-0862">Zinc</keyword>
<comment type="caution">
    <text evidence="7">The sequence shown here is derived from an EMBL/GenBank/DDBJ whole genome shotgun (WGS) entry which is preliminary data.</text>
</comment>
<gene>
    <name evidence="7" type="primary">sodC</name>
    <name evidence="7" type="ORF">GCM10007298_02090</name>
</gene>
<feature type="compositionally biased region" description="Polar residues" evidence="4">
    <location>
        <begin position="43"/>
        <end position="52"/>
    </location>
</feature>
<organism evidence="7 8">
    <name type="scientific">Williamsia phyllosphaerae</name>
    <dbReference type="NCBI Taxonomy" id="885042"/>
    <lineage>
        <taxon>Bacteria</taxon>
        <taxon>Bacillati</taxon>
        <taxon>Actinomycetota</taxon>
        <taxon>Actinomycetes</taxon>
        <taxon>Mycobacteriales</taxon>
        <taxon>Nocardiaceae</taxon>
        <taxon>Williamsia</taxon>
    </lineage>
</organism>
<dbReference type="Pfam" id="PF00080">
    <property type="entry name" value="Sod_Cu"/>
    <property type="match status" value="1"/>
</dbReference>
<evidence type="ECO:0000313" key="8">
    <source>
        <dbReference type="Proteomes" id="UP000632454"/>
    </source>
</evidence>
<comment type="function">
    <text evidence="2">Destroys radicals which are normally produced within the cells and which are toxic to biological systems. May play a role in favoring mycobacterial survival in phagocytes.</text>
</comment>
<feature type="chain" id="PRO_5046737713" description="Superoxide dismutase [Cu-Zn]" evidence="5">
    <location>
        <begin position="36"/>
        <end position="239"/>
    </location>
</feature>
<dbReference type="InterPro" id="IPR001424">
    <property type="entry name" value="SOD_Cu_Zn_dom"/>
</dbReference>
<protein>
    <recommendedName>
        <fullName evidence="3">Superoxide dismutase [Cu-Zn]</fullName>
        <ecNumber evidence="3">1.15.1.1</ecNumber>
    </recommendedName>
</protein>
<keyword evidence="3" id="KW-0186">Copper</keyword>
<evidence type="ECO:0000256" key="1">
    <source>
        <dbReference type="ARBA" id="ARBA00010457"/>
    </source>
</evidence>